<dbReference type="PANTHER" id="PTHR40465:SF1">
    <property type="entry name" value="DUF6534 DOMAIN-CONTAINING PROTEIN"/>
    <property type="match status" value="1"/>
</dbReference>
<evidence type="ECO:0000256" key="2">
    <source>
        <dbReference type="SAM" id="Phobius"/>
    </source>
</evidence>
<dbReference type="STRING" id="231916.A0A409WQ00"/>
<feature type="transmembrane region" description="Helical" evidence="2">
    <location>
        <begin position="237"/>
        <end position="258"/>
    </location>
</feature>
<feature type="transmembrane region" description="Helical" evidence="2">
    <location>
        <begin position="55"/>
        <end position="79"/>
    </location>
</feature>
<dbReference type="Pfam" id="PF20152">
    <property type="entry name" value="DUF6534"/>
    <property type="match status" value="1"/>
</dbReference>
<evidence type="ECO:0000313" key="4">
    <source>
        <dbReference type="EMBL" id="PPQ80588.1"/>
    </source>
</evidence>
<keyword evidence="5" id="KW-1185">Reference proteome</keyword>
<sequence>MSAPPIPISKLIDLPNTFGATLIGALLSGMLYGLTSLQTYLYYVTYPKDAQMTKLLVAFIWVLDTVHFALISLTVYFYLVTNYFNPEGLVDGHWSLFVSVIINSIIACVVQSFFVGRIFRLCGLRVRWWVGTGLGILVFCHFAFGVETVAFMFIKKQLSRIPEINLFAATPFAIFAVLSDIMIAGFLCYLLHGSRTGFRRTDTIVTTLIIYAINRCLLTSVVAVLEVIVFSVMPHSLWFVAIDFVIGKLYANSLLASLNSRASVRSLKGDNINSINVSHISDIQFNDFSGSGGSSTKRDAEDLVLDLRPDTNNSRSTYEHRGVQDRNSEERLKKGRDVSFV</sequence>
<keyword evidence="2" id="KW-0812">Transmembrane</keyword>
<feature type="transmembrane region" description="Helical" evidence="2">
    <location>
        <begin position="203"/>
        <end position="225"/>
    </location>
</feature>
<feature type="transmembrane region" description="Helical" evidence="2">
    <location>
        <begin position="94"/>
        <end position="116"/>
    </location>
</feature>
<feature type="compositionally biased region" description="Basic and acidic residues" evidence="1">
    <location>
        <begin position="317"/>
        <end position="329"/>
    </location>
</feature>
<dbReference type="AlphaFoldDB" id="A0A409WQ00"/>
<organism evidence="4 5">
    <name type="scientific">Gymnopilus dilepis</name>
    <dbReference type="NCBI Taxonomy" id="231916"/>
    <lineage>
        <taxon>Eukaryota</taxon>
        <taxon>Fungi</taxon>
        <taxon>Dikarya</taxon>
        <taxon>Basidiomycota</taxon>
        <taxon>Agaricomycotina</taxon>
        <taxon>Agaricomycetes</taxon>
        <taxon>Agaricomycetidae</taxon>
        <taxon>Agaricales</taxon>
        <taxon>Agaricineae</taxon>
        <taxon>Hymenogastraceae</taxon>
        <taxon>Gymnopilus</taxon>
    </lineage>
</organism>
<name>A0A409WQ00_9AGAR</name>
<feature type="transmembrane region" description="Helical" evidence="2">
    <location>
        <begin position="20"/>
        <end position="43"/>
    </location>
</feature>
<feature type="region of interest" description="Disordered" evidence="1">
    <location>
        <begin position="308"/>
        <end position="329"/>
    </location>
</feature>
<feature type="transmembrane region" description="Helical" evidence="2">
    <location>
        <begin position="128"/>
        <end position="154"/>
    </location>
</feature>
<dbReference type="Proteomes" id="UP000284706">
    <property type="component" value="Unassembled WGS sequence"/>
</dbReference>
<feature type="domain" description="DUF6534" evidence="3">
    <location>
        <begin position="176"/>
        <end position="263"/>
    </location>
</feature>
<evidence type="ECO:0000256" key="1">
    <source>
        <dbReference type="SAM" id="MobiDB-lite"/>
    </source>
</evidence>
<evidence type="ECO:0000313" key="5">
    <source>
        <dbReference type="Proteomes" id="UP000284706"/>
    </source>
</evidence>
<feature type="transmembrane region" description="Helical" evidence="2">
    <location>
        <begin position="166"/>
        <end position="191"/>
    </location>
</feature>
<dbReference type="OrthoDB" id="2743740at2759"/>
<evidence type="ECO:0000259" key="3">
    <source>
        <dbReference type="Pfam" id="PF20152"/>
    </source>
</evidence>
<reference evidence="4 5" key="1">
    <citation type="journal article" date="2018" name="Evol. Lett.">
        <title>Horizontal gene cluster transfer increased hallucinogenic mushroom diversity.</title>
        <authorList>
            <person name="Reynolds H.T."/>
            <person name="Vijayakumar V."/>
            <person name="Gluck-Thaler E."/>
            <person name="Korotkin H.B."/>
            <person name="Matheny P.B."/>
            <person name="Slot J.C."/>
        </authorList>
    </citation>
    <scope>NUCLEOTIDE SEQUENCE [LARGE SCALE GENOMIC DNA]</scope>
    <source>
        <strain evidence="4 5">SRW20</strain>
    </source>
</reference>
<protein>
    <recommendedName>
        <fullName evidence="3">DUF6534 domain-containing protein</fullName>
    </recommendedName>
</protein>
<proteinExistence type="predicted"/>
<keyword evidence="2" id="KW-0472">Membrane</keyword>
<dbReference type="EMBL" id="NHYE01004941">
    <property type="protein sequence ID" value="PPQ80588.1"/>
    <property type="molecule type" value="Genomic_DNA"/>
</dbReference>
<keyword evidence="2" id="KW-1133">Transmembrane helix</keyword>
<dbReference type="InParanoid" id="A0A409WQ00"/>
<dbReference type="PANTHER" id="PTHR40465">
    <property type="entry name" value="CHROMOSOME 1, WHOLE GENOME SHOTGUN SEQUENCE"/>
    <property type="match status" value="1"/>
</dbReference>
<dbReference type="InterPro" id="IPR045339">
    <property type="entry name" value="DUF6534"/>
</dbReference>
<accession>A0A409WQ00</accession>
<comment type="caution">
    <text evidence="4">The sequence shown here is derived from an EMBL/GenBank/DDBJ whole genome shotgun (WGS) entry which is preliminary data.</text>
</comment>
<gene>
    <name evidence="4" type="ORF">CVT26_004170</name>
</gene>